<sequence>MDISVKEEAGAVAALPAAKTLGAATAANCNSTDGSEAAAAAATAAAAAAAAAHASEQQINTEPVVALHPLKIAFYEAVAKQLLDDE</sequence>
<evidence type="ECO:0000313" key="1">
    <source>
        <dbReference type="EMBL" id="CDJ47648.1"/>
    </source>
</evidence>
<dbReference type="VEuPathDB" id="ToxoDB:EBH_0074110"/>
<keyword evidence="2" id="KW-1185">Reference proteome</keyword>
<name>U6LEI6_9EIME</name>
<protein>
    <submittedName>
        <fullName evidence="1">Uncharacterized protein</fullName>
    </submittedName>
</protein>
<dbReference type="OrthoDB" id="71437at2759"/>
<organism evidence="1 2">
    <name type="scientific">Eimeria brunetti</name>
    <dbReference type="NCBI Taxonomy" id="51314"/>
    <lineage>
        <taxon>Eukaryota</taxon>
        <taxon>Sar</taxon>
        <taxon>Alveolata</taxon>
        <taxon>Apicomplexa</taxon>
        <taxon>Conoidasida</taxon>
        <taxon>Coccidia</taxon>
        <taxon>Eucoccidiorida</taxon>
        <taxon>Eimeriorina</taxon>
        <taxon>Eimeriidae</taxon>
        <taxon>Eimeria</taxon>
    </lineage>
</organism>
<reference evidence="1" key="2">
    <citation type="submission" date="2013-10" db="EMBL/GenBank/DDBJ databases">
        <authorList>
            <person name="Aslett M."/>
        </authorList>
    </citation>
    <scope>NUCLEOTIDE SEQUENCE [LARGE SCALE GENOMIC DNA]</scope>
    <source>
        <strain evidence="1">Houghton</strain>
    </source>
</reference>
<dbReference type="EMBL" id="HG710806">
    <property type="protein sequence ID" value="CDJ47648.1"/>
    <property type="molecule type" value="Genomic_DNA"/>
</dbReference>
<gene>
    <name evidence="1" type="ORF">EBH_0074110</name>
</gene>
<dbReference type="AlphaFoldDB" id="U6LEI6"/>
<evidence type="ECO:0000313" key="2">
    <source>
        <dbReference type="Proteomes" id="UP000030750"/>
    </source>
</evidence>
<accession>U6LEI6</accession>
<dbReference type="Proteomes" id="UP000030750">
    <property type="component" value="Unassembled WGS sequence"/>
</dbReference>
<reference evidence="1" key="1">
    <citation type="submission" date="2013-10" db="EMBL/GenBank/DDBJ databases">
        <title>Genomic analysis of the causative agents of coccidiosis in chickens.</title>
        <authorList>
            <person name="Reid A.J."/>
            <person name="Blake D."/>
            <person name="Billington K."/>
            <person name="Browne H."/>
            <person name="Dunn M."/>
            <person name="Hung S."/>
            <person name="Kawahara F."/>
            <person name="Miranda-Saavedra D."/>
            <person name="Mourier T."/>
            <person name="Nagra H."/>
            <person name="Otto T.D."/>
            <person name="Rawlings N."/>
            <person name="Sanchez A."/>
            <person name="Sanders M."/>
            <person name="Subramaniam C."/>
            <person name="Tay Y."/>
            <person name="Dear P."/>
            <person name="Doerig C."/>
            <person name="Gruber A."/>
            <person name="Parkinson J."/>
            <person name="Shirley M."/>
            <person name="Wan K.L."/>
            <person name="Berriman M."/>
            <person name="Tomley F."/>
            <person name="Pain A."/>
        </authorList>
    </citation>
    <scope>NUCLEOTIDE SEQUENCE [LARGE SCALE GENOMIC DNA]</scope>
    <source>
        <strain evidence="1">Houghton</strain>
    </source>
</reference>
<proteinExistence type="predicted"/>